<feature type="compositionally biased region" description="Polar residues" evidence="1">
    <location>
        <begin position="710"/>
        <end position="736"/>
    </location>
</feature>
<feature type="region of interest" description="Disordered" evidence="1">
    <location>
        <begin position="1"/>
        <end position="150"/>
    </location>
</feature>
<feature type="region of interest" description="Disordered" evidence="1">
    <location>
        <begin position="643"/>
        <end position="785"/>
    </location>
</feature>
<feature type="compositionally biased region" description="Basic and acidic residues" evidence="1">
    <location>
        <begin position="393"/>
        <end position="405"/>
    </location>
</feature>
<feature type="compositionally biased region" description="Polar residues" evidence="1">
    <location>
        <begin position="456"/>
        <end position="467"/>
    </location>
</feature>
<protein>
    <submittedName>
        <fullName evidence="2">Uncharacterized protein</fullName>
    </submittedName>
</protein>
<dbReference type="OrthoDB" id="3801597at2759"/>
<name>A0A6G1KLF9_9PLEO</name>
<feature type="compositionally biased region" description="Low complexity" evidence="1">
    <location>
        <begin position="613"/>
        <end position="624"/>
    </location>
</feature>
<feature type="compositionally biased region" description="Low complexity" evidence="1">
    <location>
        <begin position="100"/>
        <end position="113"/>
    </location>
</feature>
<evidence type="ECO:0000313" key="3">
    <source>
        <dbReference type="Proteomes" id="UP000799428"/>
    </source>
</evidence>
<feature type="compositionally biased region" description="Polar residues" evidence="1">
    <location>
        <begin position="743"/>
        <end position="778"/>
    </location>
</feature>
<sequence>MNLRRENQRRPPRQYLGDGTYNDTPTSPDSPQGSPSSSSPDATGLVPDPPRHPTSVSEPSRSTPKPPAPAPAPPPTDTSVSAATHRLTATKATISRRMPNNKQARQRNAAARAGGEKRGRAPSLRVSFEDANVTNDDEDSIDSNSCPDEDKVTIPAGKPAAFPTLGSGPPPPDQPCNGRHGIRRLMKDRFVQGRKVDDIWSGKRFPATINAAERTWYKNVAAWLGPMGIDRTRIMFHSLYYTISQTIIDEIKGEVEGEYTNNYFPCVSLLNISAGGLQKIIRLNMDPWHETDENPEHLMELKRRNPGVPINPDMPPQTDLVNAIRYLRQEHLPASLLGEWQFPLPDRQAFSNVLEAMAPAASTSGSAGTSSSTLPSSPVSPYDPLGTSPAAMHEIKSEDPIRSSIEEPAPSRNEAHPSFIIKETSKTRIASGGDQSTSRVPQIRETGQEHIQVQKTNLSTEVVSNGRSRNRQVGPRLPIQAAAPTPRKSAPKTSIQPKLVGGQSPTESEISQIRGGYIPGNATSPSQSSPFVFDRVDTPKTDQALESMGLQHEGTSGPIFSHIDYPFMAHPHPHPHPHQNQQQYGTGVYSNLSPPQQRQVSQAHQSLVHTSGVPQVPNPRQQQQTSPSGRSYGRAQFQLQLQLQLQQRQRQRQRGRLLQHTDSRETSTPFQPTPSPAMAQMHNPPQLQPFPQVRLQQHLQRQREQHSEGQRIQGSPQSPSIFSPNNQHQSSRQQMPGQAPTFGHSQHPGNLSFARSQTSSPAHGSPLSQPHSLNGQSQLDEESWTQHQHDMMILGHTHHSTPQHPQMETQLQQAQNGDVASISRSYSHFQIPGETVVNVANVQDANDRSRMGSNNPVSTRSSGYETSHVGGGKGVQRSNAVQYSGPVAKGSPLKRTFVQMQKDEDSV</sequence>
<feature type="compositionally biased region" description="Pro residues" evidence="1">
    <location>
        <begin position="64"/>
        <end position="76"/>
    </location>
</feature>
<dbReference type="AlphaFoldDB" id="A0A6G1KLF9"/>
<evidence type="ECO:0000256" key="1">
    <source>
        <dbReference type="SAM" id="MobiDB-lite"/>
    </source>
</evidence>
<organism evidence="2 3">
    <name type="scientific">Pleomassaria siparia CBS 279.74</name>
    <dbReference type="NCBI Taxonomy" id="1314801"/>
    <lineage>
        <taxon>Eukaryota</taxon>
        <taxon>Fungi</taxon>
        <taxon>Dikarya</taxon>
        <taxon>Ascomycota</taxon>
        <taxon>Pezizomycotina</taxon>
        <taxon>Dothideomycetes</taxon>
        <taxon>Pleosporomycetidae</taxon>
        <taxon>Pleosporales</taxon>
        <taxon>Pleomassariaceae</taxon>
        <taxon>Pleomassaria</taxon>
    </lineage>
</organism>
<feature type="region of interest" description="Disordered" evidence="1">
    <location>
        <begin position="556"/>
        <end position="631"/>
    </location>
</feature>
<reference evidence="2" key="1">
    <citation type="journal article" date="2020" name="Stud. Mycol.">
        <title>101 Dothideomycetes genomes: a test case for predicting lifestyles and emergence of pathogens.</title>
        <authorList>
            <person name="Haridas S."/>
            <person name="Albert R."/>
            <person name="Binder M."/>
            <person name="Bloem J."/>
            <person name="Labutti K."/>
            <person name="Salamov A."/>
            <person name="Andreopoulos B."/>
            <person name="Baker S."/>
            <person name="Barry K."/>
            <person name="Bills G."/>
            <person name="Bluhm B."/>
            <person name="Cannon C."/>
            <person name="Castanera R."/>
            <person name="Culley D."/>
            <person name="Daum C."/>
            <person name="Ezra D."/>
            <person name="Gonzalez J."/>
            <person name="Henrissat B."/>
            <person name="Kuo A."/>
            <person name="Liang C."/>
            <person name="Lipzen A."/>
            <person name="Lutzoni F."/>
            <person name="Magnuson J."/>
            <person name="Mondo S."/>
            <person name="Nolan M."/>
            <person name="Ohm R."/>
            <person name="Pangilinan J."/>
            <person name="Park H.-J."/>
            <person name="Ramirez L."/>
            <person name="Alfaro M."/>
            <person name="Sun H."/>
            <person name="Tritt A."/>
            <person name="Yoshinaga Y."/>
            <person name="Zwiers L.-H."/>
            <person name="Turgeon B."/>
            <person name="Goodwin S."/>
            <person name="Spatafora J."/>
            <person name="Crous P."/>
            <person name="Grigoriev I."/>
        </authorList>
    </citation>
    <scope>NUCLEOTIDE SEQUENCE</scope>
    <source>
        <strain evidence="2">CBS 279.74</strain>
    </source>
</reference>
<feature type="compositionally biased region" description="Low complexity" evidence="1">
    <location>
        <begin position="362"/>
        <end position="380"/>
    </location>
</feature>
<feature type="region of interest" description="Disordered" evidence="1">
    <location>
        <begin position="846"/>
        <end position="907"/>
    </location>
</feature>
<dbReference type="Proteomes" id="UP000799428">
    <property type="component" value="Unassembled WGS sequence"/>
</dbReference>
<proteinExistence type="predicted"/>
<evidence type="ECO:0000313" key="2">
    <source>
        <dbReference type="EMBL" id="KAF2713197.1"/>
    </source>
</evidence>
<keyword evidence="3" id="KW-1185">Reference proteome</keyword>
<feature type="compositionally biased region" description="Polar residues" evidence="1">
    <location>
        <begin position="584"/>
        <end position="609"/>
    </location>
</feature>
<gene>
    <name evidence="2" type="ORF">K504DRAFT_498013</name>
</gene>
<feature type="compositionally biased region" description="Low complexity" evidence="1">
    <location>
        <begin position="23"/>
        <end position="43"/>
    </location>
</feature>
<feature type="region of interest" description="Disordered" evidence="1">
    <location>
        <begin position="456"/>
        <end position="508"/>
    </location>
</feature>
<accession>A0A6G1KLF9</accession>
<dbReference type="EMBL" id="MU005765">
    <property type="protein sequence ID" value="KAF2713197.1"/>
    <property type="molecule type" value="Genomic_DNA"/>
</dbReference>
<feature type="compositionally biased region" description="Polar residues" evidence="1">
    <location>
        <begin position="851"/>
        <end position="865"/>
    </location>
</feature>
<feature type="region of interest" description="Disordered" evidence="1">
    <location>
        <begin position="362"/>
        <end position="441"/>
    </location>
</feature>